<evidence type="ECO:0000259" key="8">
    <source>
        <dbReference type="Pfam" id="PF18955"/>
    </source>
</evidence>
<dbReference type="NCBIfam" id="NF003191">
    <property type="entry name" value="PRK04164.1-2"/>
    <property type="match status" value="1"/>
</dbReference>
<dbReference type="PANTHER" id="PTHR40060:SF1">
    <property type="entry name" value="UPF0316 PROTEIN YEBE"/>
    <property type="match status" value="1"/>
</dbReference>
<evidence type="ECO:0000256" key="6">
    <source>
        <dbReference type="SAM" id="Phobius"/>
    </source>
</evidence>
<evidence type="ECO:0000259" key="7">
    <source>
        <dbReference type="Pfam" id="PF10035"/>
    </source>
</evidence>
<comment type="subcellular location">
    <subcellularLocation>
        <location evidence="1">Cell membrane</location>
        <topology evidence="1">Multi-pass membrane protein</topology>
    </subcellularLocation>
</comment>
<evidence type="ECO:0000256" key="4">
    <source>
        <dbReference type="ARBA" id="ARBA00022989"/>
    </source>
</evidence>
<evidence type="ECO:0000256" key="5">
    <source>
        <dbReference type="ARBA" id="ARBA00023136"/>
    </source>
</evidence>
<proteinExistence type="predicted"/>
<dbReference type="RefSeq" id="WP_205240139.1">
    <property type="nucleotide sequence ID" value="NZ_JACHEO010000001.1"/>
</dbReference>
<keyword evidence="5 6" id="KW-0472">Membrane</keyword>
<comment type="caution">
    <text evidence="9">The sequence shown here is derived from an EMBL/GenBank/DDBJ whole genome shotgun (WGS) entry which is preliminary data.</text>
</comment>
<name>A0A840UK09_9BACT</name>
<dbReference type="PANTHER" id="PTHR40060">
    <property type="entry name" value="UPF0316 PROTEIN YEBE"/>
    <property type="match status" value="1"/>
</dbReference>
<evidence type="ECO:0000313" key="9">
    <source>
        <dbReference type="EMBL" id="MBB5346677.1"/>
    </source>
</evidence>
<feature type="domain" description="DUF2179" evidence="7">
    <location>
        <begin position="114"/>
        <end position="164"/>
    </location>
</feature>
<evidence type="ECO:0000313" key="10">
    <source>
        <dbReference type="Proteomes" id="UP000539642"/>
    </source>
</evidence>
<protein>
    <submittedName>
        <fullName evidence="9">Uncharacterized protein YebE (UPF0316 family)</fullName>
    </submittedName>
</protein>
<dbReference type="InterPro" id="IPR044035">
    <property type="entry name" value="DUF5698"/>
</dbReference>
<feature type="transmembrane region" description="Helical" evidence="6">
    <location>
        <begin position="66"/>
        <end position="87"/>
    </location>
</feature>
<keyword evidence="2" id="KW-1003">Cell membrane</keyword>
<dbReference type="Proteomes" id="UP000539642">
    <property type="component" value="Unassembled WGS sequence"/>
</dbReference>
<accession>A0A840UK09</accession>
<dbReference type="Pfam" id="PF18955">
    <property type="entry name" value="DUF5698"/>
    <property type="match status" value="1"/>
</dbReference>
<reference evidence="9 10" key="1">
    <citation type="submission" date="2020-08" db="EMBL/GenBank/DDBJ databases">
        <title>Genomic Encyclopedia of Type Strains, Phase IV (KMG-IV): sequencing the most valuable type-strain genomes for metagenomic binning, comparative biology and taxonomic classification.</title>
        <authorList>
            <person name="Goeker M."/>
        </authorList>
    </citation>
    <scope>NUCLEOTIDE SEQUENCE [LARGE SCALE GENOMIC DNA]</scope>
    <source>
        <strain evidence="9 10">DSM 28570</strain>
    </source>
</reference>
<evidence type="ECO:0000256" key="1">
    <source>
        <dbReference type="ARBA" id="ARBA00004651"/>
    </source>
</evidence>
<feature type="domain" description="DUF5698" evidence="8">
    <location>
        <begin position="24"/>
        <end position="81"/>
    </location>
</feature>
<dbReference type="EMBL" id="JACHEO010000001">
    <property type="protein sequence ID" value="MBB5346677.1"/>
    <property type="molecule type" value="Genomic_DNA"/>
</dbReference>
<dbReference type="GO" id="GO:0005886">
    <property type="term" value="C:plasma membrane"/>
    <property type="evidence" value="ECO:0007669"/>
    <property type="project" value="UniProtKB-SubCell"/>
</dbReference>
<dbReference type="InterPro" id="IPR019264">
    <property type="entry name" value="DUF2179"/>
</dbReference>
<feature type="transmembrane region" description="Helical" evidence="6">
    <location>
        <begin position="6"/>
        <end position="25"/>
    </location>
</feature>
<feature type="transmembrane region" description="Helical" evidence="6">
    <location>
        <begin position="37"/>
        <end position="54"/>
    </location>
</feature>
<gene>
    <name evidence="9" type="ORF">HNQ81_000384</name>
</gene>
<organism evidence="9 10">
    <name type="scientific">Desulfoprunum benzoelyticum</name>
    <dbReference type="NCBI Taxonomy" id="1506996"/>
    <lineage>
        <taxon>Bacteria</taxon>
        <taxon>Pseudomonadati</taxon>
        <taxon>Thermodesulfobacteriota</taxon>
        <taxon>Desulfobulbia</taxon>
        <taxon>Desulfobulbales</taxon>
        <taxon>Desulfobulbaceae</taxon>
        <taxon>Desulfoprunum</taxon>
    </lineage>
</organism>
<keyword evidence="10" id="KW-1185">Reference proteome</keyword>
<dbReference type="AlphaFoldDB" id="A0A840UK09"/>
<dbReference type="Pfam" id="PF10035">
    <property type="entry name" value="DUF2179"/>
    <property type="match status" value="1"/>
</dbReference>
<keyword evidence="3 6" id="KW-0812">Transmembrane</keyword>
<dbReference type="CDD" id="cd16381">
    <property type="entry name" value="YitT_C_like_1"/>
    <property type="match status" value="1"/>
</dbReference>
<evidence type="ECO:0000256" key="2">
    <source>
        <dbReference type="ARBA" id="ARBA00022475"/>
    </source>
</evidence>
<sequence length="188" mass="20816">MTESNIIIALTIFIARVCDVGLGTIRHALIIRGRKSYVFIIAFFEAIIWVYAVSRVLSSIQDPLTSIAFATGFATGTFVGMTIENLLKIGEQVIRIFSRSGHLVAQRFREKDYRVTVFDGNGRDGVVQLLFVQVKRREVSRAMGIARHADPHCLIIIDDIRSVHMAKSSGESGTDLLSVPPLVSPDNK</sequence>
<keyword evidence="4 6" id="KW-1133">Transmembrane helix</keyword>
<evidence type="ECO:0000256" key="3">
    <source>
        <dbReference type="ARBA" id="ARBA00022692"/>
    </source>
</evidence>
<dbReference type="InterPro" id="IPR022930">
    <property type="entry name" value="UPF0316"/>
</dbReference>